<dbReference type="Proteomes" id="UP001064106">
    <property type="component" value="Unassembled WGS sequence"/>
</dbReference>
<proteinExistence type="predicted"/>
<evidence type="ECO:0008006" key="3">
    <source>
        <dbReference type="Google" id="ProtNLM"/>
    </source>
</evidence>
<gene>
    <name evidence="1" type="ORF">MA04_00447</name>
</gene>
<dbReference type="EMBL" id="ARXS01000002">
    <property type="protein sequence ID" value="MCU5781147.1"/>
    <property type="molecule type" value="Genomic_DNA"/>
</dbReference>
<organism evidence="1 2">
    <name type="scientific">Alloalcanivorax balearicus MACL04</name>
    <dbReference type="NCBI Taxonomy" id="1177182"/>
    <lineage>
        <taxon>Bacteria</taxon>
        <taxon>Pseudomonadati</taxon>
        <taxon>Pseudomonadota</taxon>
        <taxon>Gammaproteobacteria</taxon>
        <taxon>Oceanospirillales</taxon>
        <taxon>Alcanivoracaceae</taxon>
        <taxon>Alloalcanivorax</taxon>
    </lineage>
</organism>
<sequence>MSLFNTGFSRARGLTPVLLATALAACGGGGGSSGSGGNQEPFVSLNNDNAGPLFYLALEGSLGMAPVQMHAIMLPDLEGECAPGSIDVVHGANDIPTSATAKNCVLNGESGAPVTLAGTVRYDFDGDSTLEVETTGFNLVAGNPVEANILISGEFDYVRDTVDHFVDVDVQVDAQGPSQNGEGEYKANWVVEDLETTWDYLSESVVYTVEGKLLVNGRSEQVSITTAQPLTRNLSQEFCPESGEIRLRGASNTHAEVLVEHRDSIIVTINGVATNYTCEQFEAYMIEAENSFIQ</sequence>
<evidence type="ECO:0000313" key="2">
    <source>
        <dbReference type="Proteomes" id="UP001064106"/>
    </source>
</evidence>
<accession>A0ABT2QUH6</accession>
<keyword evidence="2" id="KW-1185">Reference proteome</keyword>
<comment type="caution">
    <text evidence="1">The sequence shown here is derived from an EMBL/GenBank/DDBJ whole genome shotgun (WGS) entry which is preliminary data.</text>
</comment>
<evidence type="ECO:0000313" key="1">
    <source>
        <dbReference type="EMBL" id="MCU5781147.1"/>
    </source>
</evidence>
<reference evidence="1" key="1">
    <citation type="submission" date="2012-09" db="EMBL/GenBank/DDBJ databases">
        <title>Genome Sequence of alkane-degrading Bacterium Alcanivorax balearicus MACL04.</title>
        <authorList>
            <person name="Lai Q."/>
            <person name="Shao Z."/>
        </authorList>
    </citation>
    <scope>NUCLEOTIDE SEQUENCE</scope>
    <source>
        <strain evidence="1">MACL04</strain>
    </source>
</reference>
<dbReference type="RefSeq" id="WP_163125265.1">
    <property type="nucleotide sequence ID" value="NZ_ARXS01000002.1"/>
</dbReference>
<protein>
    <recommendedName>
        <fullName evidence="3">Lipoprotein</fullName>
    </recommendedName>
</protein>
<name>A0ABT2QUH6_9GAMM</name>